<dbReference type="EMBL" id="ASPP01020850">
    <property type="protein sequence ID" value="ETO13070.1"/>
    <property type="molecule type" value="Genomic_DNA"/>
</dbReference>
<proteinExistence type="predicted"/>
<feature type="non-terminal residue" evidence="2">
    <location>
        <position position="174"/>
    </location>
</feature>
<comment type="caution">
    <text evidence="2">The sequence shown here is derived from an EMBL/GenBank/DDBJ whole genome shotgun (WGS) entry which is preliminary data.</text>
</comment>
<keyword evidence="1" id="KW-1133">Transmembrane helix</keyword>
<evidence type="ECO:0000313" key="3">
    <source>
        <dbReference type="Proteomes" id="UP000023152"/>
    </source>
</evidence>
<sequence length="174" mass="20169">MTHKPTILSVERIRTRVVDLFTAHDKGQLDTVDDLMKKWKGKENELLKQLCDNPKIFFCMINEVAFLKNCKCGFHLIHFIVTEISPIGIKEQYTIGNKLGTLSRKGKERKPKRFILPPVYALPFKIIAIGGFATVRKCRDKTTNVMYALKIIDKKNLDKEDLVILDREVHLMRQ</sequence>
<keyword evidence="3" id="KW-1185">Reference proteome</keyword>
<keyword evidence="1" id="KW-0812">Transmembrane</keyword>
<dbReference type="Gene3D" id="3.30.200.20">
    <property type="entry name" value="Phosphorylase Kinase, domain 1"/>
    <property type="match status" value="1"/>
</dbReference>
<dbReference type="SUPFAM" id="SSF56112">
    <property type="entry name" value="Protein kinase-like (PK-like)"/>
    <property type="match status" value="1"/>
</dbReference>
<organism evidence="2 3">
    <name type="scientific">Reticulomyxa filosa</name>
    <dbReference type="NCBI Taxonomy" id="46433"/>
    <lineage>
        <taxon>Eukaryota</taxon>
        <taxon>Sar</taxon>
        <taxon>Rhizaria</taxon>
        <taxon>Retaria</taxon>
        <taxon>Foraminifera</taxon>
        <taxon>Monothalamids</taxon>
        <taxon>Reticulomyxidae</taxon>
        <taxon>Reticulomyxa</taxon>
    </lineage>
</organism>
<reference evidence="2 3" key="1">
    <citation type="journal article" date="2013" name="Curr. Biol.">
        <title>The Genome of the Foraminiferan Reticulomyxa filosa.</title>
        <authorList>
            <person name="Glockner G."/>
            <person name="Hulsmann N."/>
            <person name="Schleicher M."/>
            <person name="Noegel A.A."/>
            <person name="Eichinger L."/>
            <person name="Gallinger C."/>
            <person name="Pawlowski J."/>
            <person name="Sierra R."/>
            <person name="Euteneuer U."/>
            <person name="Pillet L."/>
            <person name="Moustafa A."/>
            <person name="Platzer M."/>
            <person name="Groth M."/>
            <person name="Szafranski K."/>
            <person name="Schliwa M."/>
        </authorList>
    </citation>
    <scope>NUCLEOTIDE SEQUENCE [LARGE SCALE GENOMIC DNA]</scope>
</reference>
<feature type="transmembrane region" description="Helical" evidence="1">
    <location>
        <begin position="114"/>
        <end position="135"/>
    </location>
</feature>
<keyword evidence="1" id="KW-0472">Membrane</keyword>
<dbReference type="InterPro" id="IPR011009">
    <property type="entry name" value="Kinase-like_dom_sf"/>
</dbReference>
<accession>X6MJ24</accession>
<evidence type="ECO:0008006" key="4">
    <source>
        <dbReference type="Google" id="ProtNLM"/>
    </source>
</evidence>
<gene>
    <name evidence="2" type="ORF">RFI_24305</name>
</gene>
<dbReference type="OrthoDB" id="40902at2759"/>
<name>X6MJ24_RETFI</name>
<evidence type="ECO:0000256" key="1">
    <source>
        <dbReference type="SAM" id="Phobius"/>
    </source>
</evidence>
<dbReference type="Proteomes" id="UP000023152">
    <property type="component" value="Unassembled WGS sequence"/>
</dbReference>
<protein>
    <recommendedName>
        <fullName evidence="4">Protein kinase domain-containing protein</fullName>
    </recommendedName>
</protein>
<evidence type="ECO:0000313" key="2">
    <source>
        <dbReference type="EMBL" id="ETO13070.1"/>
    </source>
</evidence>
<dbReference type="AlphaFoldDB" id="X6MJ24"/>